<dbReference type="Proteomes" id="UP000004597">
    <property type="component" value="Unassembled WGS sequence"/>
</dbReference>
<protein>
    <submittedName>
        <fullName evidence="1">Uncharacterized protein</fullName>
    </submittedName>
</protein>
<sequence length="67" mass="7662">MRALPSATFIESPASIKNLKRMKITSQTHNGFYSNLITFYNCMHTDNTKKVEPSVSTLYPNKYNSVM</sequence>
<dbReference type="PATRIC" id="fig|857291.3.peg.2263"/>
<evidence type="ECO:0000313" key="2">
    <source>
        <dbReference type="Proteomes" id="UP000004597"/>
    </source>
</evidence>
<name>G6AJJ0_9BACT</name>
<accession>G6AJJ0</accession>
<proteinExistence type="predicted"/>
<dbReference type="HOGENOM" id="CLU_2808833_0_0_10"/>
<gene>
    <name evidence="1" type="ORF">HMPREF9138_02267</name>
</gene>
<dbReference type="AlphaFoldDB" id="G6AJJ0"/>
<dbReference type="EMBL" id="AFXP01000025">
    <property type="protein sequence ID" value="EHG15089.1"/>
    <property type="molecule type" value="Genomic_DNA"/>
</dbReference>
<reference evidence="1 2" key="1">
    <citation type="submission" date="2011-10" db="EMBL/GenBank/DDBJ databases">
        <title>The Genome Sequence of Prevotella histicola F0411.</title>
        <authorList>
            <consortium name="The Broad Institute Genome Sequencing Platform"/>
            <person name="Earl A."/>
            <person name="Ward D."/>
            <person name="Feldgarden M."/>
            <person name="Gevers D."/>
            <person name="Izard J."/>
            <person name="Ganesan A."/>
            <person name="Blanton J.M."/>
            <person name="Baranova O.V."/>
            <person name="Tanner A.C."/>
            <person name="Mathney J.M.J."/>
            <person name="Dewhirst F.E."/>
            <person name="Young S.K."/>
            <person name="Zeng Q."/>
            <person name="Gargeya S."/>
            <person name="Fitzgerald M."/>
            <person name="Haas B."/>
            <person name="Abouelleil A."/>
            <person name="Alvarado L."/>
            <person name="Arachchi H.M."/>
            <person name="Berlin A."/>
            <person name="Brown A."/>
            <person name="Chapman S.B."/>
            <person name="Chen Z."/>
            <person name="Dunbar C."/>
            <person name="Freedman E."/>
            <person name="Gearin G."/>
            <person name="Gellesch M."/>
            <person name="Goldberg J."/>
            <person name="Griggs A."/>
            <person name="Gujja S."/>
            <person name="Heiman D."/>
            <person name="Howarth C."/>
            <person name="Larson L."/>
            <person name="Lui A."/>
            <person name="MacDonald P.J.P."/>
            <person name="Montmayeur A."/>
            <person name="Murphy C."/>
            <person name="Neiman D."/>
            <person name="Pearson M."/>
            <person name="Priest M."/>
            <person name="Roberts A."/>
            <person name="Saif S."/>
            <person name="Shea T."/>
            <person name="Shenoy N."/>
            <person name="Sisk P."/>
            <person name="Stolte C."/>
            <person name="Sykes S."/>
            <person name="Wortman J."/>
            <person name="Nusbaum C."/>
            <person name="Birren B."/>
        </authorList>
    </citation>
    <scope>NUCLEOTIDE SEQUENCE [LARGE SCALE GENOMIC DNA]</scope>
    <source>
        <strain evidence="1 2">F0411</strain>
    </source>
</reference>
<comment type="caution">
    <text evidence="1">The sequence shown here is derived from an EMBL/GenBank/DDBJ whole genome shotgun (WGS) entry which is preliminary data.</text>
</comment>
<organism evidence="1 2">
    <name type="scientific">Prevotella histicola F0411</name>
    <dbReference type="NCBI Taxonomy" id="857291"/>
    <lineage>
        <taxon>Bacteria</taxon>
        <taxon>Pseudomonadati</taxon>
        <taxon>Bacteroidota</taxon>
        <taxon>Bacteroidia</taxon>
        <taxon>Bacteroidales</taxon>
        <taxon>Prevotellaceae</taxon>
        <taxon>Prevotella</taxon>
    </lineage>
</organism>
<evidence type="ECO:0000313" key="1">
    <source>
        <dbReference type="EMBL" id="EHG15089.1"/>
    </source>
</evidence>
<keyword evidence="2" id="KW-1185">Reference proteome</keyword>